<keyword evidence="7" id="KW-0597">Phosphoprotein</keyword>
<feature type="transmembrane region" description="Helical" evidence="23">
    <location>
        <begin position="338"/>
        <end position="360"/>
    </location>
</feature>
<dbReference type="PROSITE" id="PS01047">
    <property type="entry name" value="HMA_1"/>
    <property type="match status" value="1"/>
</dbReference>
<dbReference type="InterPro" id="IPR006121">
    <property type="entry name" value="HMA_dom"/>
</dbReference>
<dbReference type="InterPro" id="IPR023214">
    <property type="entry name" value="HAD_sf"/>
</dbReference>
<dbReference type="Pfam" id="PF00403">
    <property type="entry name" value="HMA"/>
    <property type="match status" value="1"/>
</dbReference>
<keyword evidence="11 23" id="KW-0547">Nucleotide-binding</keyword>
<keyword evidence="8 23" id="KW-0812">Transmembrane</keyword>
<comment type="similarity">
    <text evidence="2 23">Belongs to the cation transport ATPase (P-type) (TC 3.A.3) family. Type IB subfamily.</text>
</comment>
<evidence type="ECO:0000256" key="23">
    <source>
        <dbReference type="RuleBase" id="RU362081"/>
    </source>
</evidence>
<dbReference type="CDD" id="cd00371">
    <property type="entry name" value="HMA"/>
    <property type="match status" value="3"/>
</dbReference>
<evidence type="ECO:0000259" key="25">
    <source>
        <dbReference type="PROSITE" id="PS50846"/>
    </source>
</evidence>
<feature type="domain" description="HMA" evidence="25">
    <location>
        <begin position="183"/>
        <end position="246"/>
    </location>
</feature>
<dbReference type="PANTHER" id="PTHR43520">
    <property type="entry name" value="ATP7, ISOFORM B"/>
    <property type="match status" value="1"/>
</dbReference>
<dbReference type="InterPro" id="IPR044492">
    <property type="entry name" value="P_typ_ATPase_HD_dom"/>
</dbReference>
<dbReference type="Pfam" id="PF00702">
    <property type="entry name" value="Hydrolase"/>
    <property type="match status" value="1"/>
</dbReference>
<evidence type="ECO:0000256" key="7">
    <source>
        <dbReference type="ARBA" id="ARBA00022553"/>
    </source>
</evidence>
<feature type="region of interest" description="Disordered" evidence="24">
    <location>
        <begin position="144"/>
        <end position="183"/>
    </location>
</feature>
<dbReference type="EC" id="7.2.2.8" evidence="3"/>
<dbReference type="Gene3D" id="3.30.70.100">
    <property type="match status" value="3"/>
</dbReference>
<dbReference type="Gene3D" id="3.40.1110.10">
    <property type="entry name" value="Calcium-transporting ATPase, cytoplasmic domain N"/>
    <property type="match status" value="1"/>
</dbReference>
<dbReference type="SUPFAM" id="SSF81665">
    <property type="entry name" value="Calcium ATPase, transmembrane domain M"/>
    <property type="match status" value="1"/>
</dbReference>
<evidence type="ECO:0000256" key="6">
    <source>
        <dbReference type="ARBA" id="ARBA00022475"/>
    </source>
</evidence>
<dbReference type="InterPro" id="IPR036163">
    <property type="entry name" value="HMA_dom_sf"/>
</dbReference>
<comment type="caution">
    <text evidence="26">The sequence shown here is derived from an EMBL/GenBank/DDBJ whole genome shotgun (WGS) entry which is preliminary data.</text>
</comment>
<gene>
    <name evidence="26" type="primary">copA</name>
    <name evidence="26" type="ORF">FP66_07540</name>
</gene>
<evidence type="ECO:0000256" key="21">
    <source>
        <dbReference type="ARBA" id="ARBA00033239"/>
    </source>
</evidence>
<dbReference type="SFLD" id="SFLDS00003">
    <property type="entry name" value="Haloacid_Dehalogenase"/>
    <property type="match status" value="1"/>
</dbReference>
<evidence type="ECO:0000256" key="14">
    <source>
        <dbReference type="ARBA" id="ARBA00022842"/>
    </source>
</evidence>
<feature type="transmembrane region" description="Helical" evidence="23">
    <location>
        <begin position="299"/>
        <end position="317"/>
    </location>
</feature>
<evidence type="ECO:0000256" key="17">
    <source>
        <dbReference type="ARBA" id="ARBA00023008"/>
    </source>
</evidence>
<feature type="transmembrane region" description="Helical" evidence="23">
    <location>
        <begin position="547"/>
        <end position="570"/>
    </location>
</feature>
<keyword evidence="9 23" id="KW-0479">Metal-binding</keyword>
<evidence type="ECO:0000256" key="22">
    <source>
        <dbReference type="ARBA" id="ARBA00049289"/>
    </source>
</evidence>
<reference evidence="26 27" key="1">
    <citation type="submission" date="2014-06" db="EMBL/GenBank/DDBJ databases">
        <title>Draft genome sequence of an extremely salt tolerant bacteria Halomonas salina/CIFRI 1.</title>
        <authorList>
            <person name="Behera B.D."/>
            <person name="Meena D.K."/>
            <person name="Das P."/>
            <person name="Maharana J."/>
            <person name="Paria P."/>
            <person name="Sharma A.P."/>
            <person name="Shamsudheen K.V."/>
            <person name="Rijit J."/>
            <person name="Dixit V."/>
            <person name="Verma A."/>
            <person name="Scaria V."/>
            <person name="Sivasubbu S."/>
        </authorList>
    </citation>
    <scope>NUCLEOTIDE SEQUENCE [LARGE SCALE GENOMIC DNA]</scope>
    <source>
        <strain evidence="26 27">CIFRI 1</strain>
    </source>
</reference>
<evidence type="ECO:0000256" key="20">
    <source>
        <dbReference type="ARBA" id="ARBA00029719"/>
    </source>
</evidence>
<evidence type="ECO:0000256" key="1">
    <source>
        <dbReference type="ARBA" id="ARBA00004651"/>
    </source>
</evidence>
<proteinExistence type="inferred from homology"/>
<evidence type="ECO:0000256" key="4">
    <source>
        <dbReference type="ARBA" id="ARBA00015102"/>
    </source>
</evidence>
<dbReference type="InterPro" id="IPR036412">
    <property type="entry name" value="HAD-like_sf"/>
</dbReference>
<dbReference type="SUPFAM" id="SSF55008">
    <property type="entry name" value="HMA, heavy metal-associated domain"/>
    <property type="match status" value="3"/>
</dbReference>
<dbReference type="NCBIfam" id="TIGR01525">
    <property type="entry name" value="ATPase-IB_hvy"/>
    <property type="match status" value="1"/>
</dbReference>
<dbReference type="NCBIfam" id="TIGR01511">
    <property type="entry name" value="ATPase-IB1_Cu"/>
    <property type="match status" value="1"/>
</dbReference>
<keyword evidence="14" id="KW-0460">Magnesium</keyword>
<dbReference type="SFLD" id="SFLDG00002">
    <property type="entry name" value="C1.7:_P-type_atpase_like"/>
    <property type="match status" value="1"/>
</dbReference>
<dbReference type="RefSeq" id="WP_414629185.1">
    <property type="nucleotide sequence ID" value="NZ_JOKD01000003.1"/>
</dbReference>
<evidence type="ECO:0000256" key="16">
    <source>
        <dbReference type="ARBA" id="ARBA00022989"/>
    </source>
</evidence>
<dbReference type="InterPro" id="IPR017969">
    <property type="entry name" value="Heavy-metal-associated_CS"/>
</dbReference>
<feature type="transmembrane region" description="Helical" evidence="23">
    <location>
        <begin position="366"/>
        <end position="385"/>
    </location>
</feature>
<feature type="transmembrane region" description="Helical" evidence="23">
    <location>
        <begin position="868"/>
        <end position="887"/>
    </location>
</feature>
<name>A0ABR4WXP4_9GAMM</name>
<dbReference type="Proteomes" id="UP000029721">
    <property type="component" value="Unassembled WGS sequence"/>
</dbReference>
<keyword evidence="6 23" id="KW-1003">Cell membrane</keyword>
<sequence length="941" mass="98914">MSTTTRLERTVPGMSCQGCVKRMREAIQAEDAEAEVTGTPSEHRLEVISSLGDAELDRVLADAGYPAESPSDPADSGDGAPAPRERTVPAMSCQGCVKRMREAIQAEDAEAEVTGTPSEHHLEVISSLGDAELDRVLADAGYPAETSSIEPTANTETNAEPAPDSAPESAPASTAASAGDGATTQRLSITGMTCAGCVKSVQQALERTPGVESATVNLGNHTAQVRGSADTQALIDAVDAVGYGAEPILDLRQAEQVRAERDVEEYRRRMRGSVLSLALAVPLMVSMFVYHPQPLGAGRWFWLTVGLLTLAVMAGPGRHFFRNAWKNLRHHQANMDTLIAMGTGTAWLYSMAVVAFAEALPEMARGLYFEASAMVIGLVLLGNALELKAKGRTSDALRRLLDLQSRTARVIRDGQEQEVDIDEVREGDRLRVRPGERLPVDGEVLEGESHLDESMLTGEPNPVAKAAGDEVSAGTVNGQGGLVYRATRVGADTRLGRITEQVARAQASRPPIGRLADTISGIFVPSVMIIAVLTALIWFNFGTEPRVLHMLVTASTVLIIACPCALGLATPISTMIGVGKAAEHGVLVRSGEALQTASHLTTLVVDKTGTLTEGKPRLTEAHFFSDTGLAGDERAVLGWVAALERGSEHPLAAALLAHAETQGAEAVEIQDFTSVTGGGVRARTGDGRTLLLGNARLLEEAGIDLASGKDRVDELERQARTVVQLAVDGELVALFGVSDPLRADARAAVARLRDEGLTLVMLTGDNEHTARAIADEVGIDEVRAGLLPEDKHAEIERRQANGETVGMVGDGINDAPALARADVGFAIGQGTDVAIESAGITLMRDSLHGVADAIAISRATLTNIKQNLVGAFGYNVLGIPIAAGALYPLTGSLLSPVIAGAAMSASSITVVGNASRLRRFRPQESAAPDETTSSAQQEASA</sequence>
<protein>
    <recommendedName>
        <fullName evidence="4">Copper-exporting P-type ATPase</fullName>
        <ecNumber evidence="3">7.2.2.8</ecNumber>
    </recommendedName>
    <alternativeName>
        <fullName evidence="20">Copper-exporting P-type ATPase A</fullName>
    </alternativeName>
    <alternativeName>
        <fullName evidence="21">Cu(+)-exporting ATPase</fullName>
    </alternativeName>
</protein>
<dbReference type="PRINTS" id="PR00943">
    <property type="entry name" value="CUATPASE"/>
</dbReference>
<evidence type="ECO:0000256" key="8">
    <source>
        <dbReference type="ARBA" id="ARBA00022692"/>
    </source>
</evidence>
<dbReference type="InterPro" id="IPR023299">
    <property type="entry name" value="ATPase_P-typ_cyto_dom_N"/>
</dbReference>
<evidence type="ECO:0000256" key="9">
    <source>
        <dbReference type="ARBA" id="ARBA00022723"/>
    </source>
</evidence>
<feature type="compositionally biased region" description="Polar residues" evidence="24">
    <location>
        <begin position="930"/>
        <end position="941"/>
    </location>
</feature>
<dbReference type="PRINTS" id="PR00119">
    <property type="entry name" value="CATATPASE"/>
</dbReference>
<dbReference type="PROSITE" id="PS00154">
    <property type="entry name" value="ATPASE_E1_E2"/>
    <property type="match status" value="1"/>
</dbReference>
<keyword evidence="10" id="KW-0677">Repeat</keyword>
<feature type="compositionally biased region" description="Polar residues" evidence="24">
    <location>
        <begin position="145"/>
        <end position="158"/>
    </location>
</feature>
<dbReference type="PANTHER" id="PTHR43520:SF6">
    <property type="entry name" value="COPPER-EXPORTING P-TYPE ATPASE"/>
    <property type="match status" value="1"/>
</dbReference>
<evidence type="ECO:0000256" key="19">
    <source>
        <dbReference type="ARBA" id="ARBA00023136"/>
    </source>
</evidence>
<keyword evidence="13 23" id="KW-0067">ATP-binding</keyword>
<evidence type="ECO:0000256" key="10">
    <source>
        <dbReference type="ARBA" id="ARBA00022737"/>
    </source>
</evidence>
<evidence type="ECO:0000256" key="5">
    <source>
        <dbReference type="ARBA" id="ARBA00022448"/>
    </source>
</evidence>
<dbReference type="CDD" id="cd02094">
    <property type="entry name" value="P-type_ATPase_Cu-like"/>
    <property type="match status" value="1"/>
</dbReference>
<dbReference type="InterPro" id="IPR059000">
    <property type="entry name" value="ATPase_P-type_domA"/>
</dbReference>
<feature type="region of interest" description="Disordered" evidence="24">
    <location>
        <begin position="920"/>
        <end position="941"/>
    </location>
</feature>
<feature type="transmembrane region" description="Helical" evidence="23">
    <location>
        <begin position="519"/>
        <end position="541"/>
    </location>
</feature>
<accession>A0ABR4WXP4</accession>
<keyword evidence="16 23" id="KW-1133">Transmembrane helix</keyword>
<dbReference type="Gene3D" id="2.70.150.10">
    <property type="entry name" value="Calcium-transporting ATPase, cytoplasmic transduction domain A"/>
    <property type="match status" value="1"/>
</dbReference>
<dbReference type="SFLD" id="SFLDF00027">
    <property type="entry name" value="p-type_atpase"/>
    <property type="match status" value="1"/>
</dbReference>
<evidence type="ECO:0000256" key="3">
    <source>
        <dbReference type="ARBA" id="ARBA00012517"/>
    </source>
</evidence>
<evidence type="ECO:0000256" key="11">
    <source>
        <dbReference type="ARBA" id="ARBA00022741"/>
    </source>
</evidence>
<evidence type="ECO:0000313" key="26">
    <source>
        <dbReference type="EMBL" id="KGE79506.1"/>
    </source>
</evidence>
<evidence type="ECO:0000256" key="18">
    <source>
        <dbReference type="ARBA" id="ARBA00023065"/>
    </source>
</evidence>
<dbReference type="NCBIfam" id="TIGR01494">
    <property type="entry name" value="ATPase_P-type"/>
    <property type="match status" value="2"/>
</dbReference>
<evidence type="ECO:0000256" key="12">
    <source>
        <dbReference type="ARBA" id="ARBA00022796"/>
    </source>
</evidence>
<keyword evidence="18" id="KW-0406">Ion transport</keyword>
<feature type="transmembrane region" description="Helical" evidence="23">
    <location>
        <begin position="893"/>
        <end position="914"/>
    </location>
</feature>
<feature type="transmembrane region" description="Helical" evidence="23">
    <location>
        <begin position="274"/>
        <end position="293"/>
    </location>
</feature>
<dbReference type="PROSITE" id="PS50846">
    <property type="entry name" value="HMA_2"/>
    <property type="match status" value="1"/>
</dbReference>
<dbReference type="InterPro" id="IPR027256">
    <property type="entry name" value="P-typ_ATPase_IB"/>
</dbReference>
<comment type="subcellular location">
    <subcellularLocation>
        <location evidence="1">Cell membrane</location>
        <topology evidence="1">Multi-pass membrane protein</topology>
    </subcellularLocation>
</comment>
<dbReference type="InterPro" id="IPR018303">
    <property type="entry name" value="ATPase_P-typ_P_site"/>
</dbReference>
<evidence type="ECO:0000256" key="2">
    <source>
        <dbReference type="ARBA" id="ARBA00006024"/>
    </source>
</evidence>
<dbReference type="InterPro" id="IPR001757">
    <property type="entry name" value="P_typ_ATPase"/>
</dbReference>
<evidence type="ECO:0000313" key="27">
    <source>
        <dbReference type="Proteomes" id="UP000029721"/>
    </source>
</evidence>
<dbReference type="Pfam" id="PF00122">
    <property type="entry name" value="E1-E2_ATPase"/>
    <property type="match status" value="1"/>
</dbReference>
<dbReference type="EMBL" id="JOKD01000003">
    <property type="protein sequence ID" value="KGE79506.1"/>
    <property type="molecule type" value="Genomic_DNA"/>
</dbReference>
<dbReference type="SUPFAM" id="SSF81653">
    <property type="entry name" value="Calcium ATPase, transduction domain A"/>
    <property type="match status" value="1"/>
</dbReference>
<organism evidence="26 27">
    <name type="scientific">Halomonas salina</name>
    <dbReference type="NCBI Taxonomy" id="42565"/>
    <lineage>
        <taxon>Bacteria</taxon>
        <taxon>Pseudomonadati</taxon>
        <taxon>Pseudomonadota</taxon>
        <taxon>Gammaproteobacteria</taxon>
        <taxon>Oceanospirillales</taxon>
        <taxon>Halomonadaceae</taxon>
        <taxon>Halomonas</taxon>
    </lineage>
</organism>
<dbReference type="Gene3D" id="3.40.50.1000">
    <property type="entry name" value="HAD superfamily/HAD-like"/>
    <property type="match status" value="1"/>
</dbReference>
<keyword evidence="5" id="KW-0813">Transport</keyword>
<keyword evidence="19 23" id="KW-0472">Membrane</keyword>
<dbReference type="InterPro" id="IPR023298">
    <property type="entry name" value="ATPase_P-typ_TM_dom_sf"/>
</dbReference>
<dbReference type="SUPFAM" id="SSF56784">
    <property type="entry name" value="HAD-like"/>
    <property type="match status" value="1"/>
</dbReference>
<keyword evidence="27" id="KW-1185">Reference proteome</keyword>
<feature type="compositionally biased region" description="Low complexity" evidence="24">
    <location>
        <begin position="159"/>
        <end position="183"/>
    </location>
</feature>
<evidence type="ECO:0000256" key="24">
    <source>
        <dbReference type="SAM" id="MobiDB-lite"/>
    </source>
</evidence>
<keyword evidence="15" id="KW-1278">Translocase</keyword>
<evidence type="ECO:0000256" key="15">
    <source>
        <dbReference type="ARBA" id="ARBA00022967"/>
    </source>
</evidence>
<keyword evidence="12" id="KW-0187">Copper transport</keyword>
<dbReference type="InterPro" id="IPR008250">
    <property type="entry name" value="ATPase_P-typ_transduc_dom_A_sf"/>
</dbReference>
<comment type="catalytic activity">
    <reaction evidence="22">
        <text>Cu(+)(in) + ATP + H2O = Cu(+)(out) + ADP + phosphate + H(+)</text>
        <dbReference type="Rhea" id="RHEA:25792"/>
        <dbReference type="ChEBI" id="CHEBI:15377"/>
        <dbReference type="ChEBI" id="CHEBI:15378"/>
        <dbReference type="ChEBI" id="CHEBI:30616"/>
        <dbReference type="ChEBI" id="CHEBI:43474"/>
        <dbReference type="ChEBI" id="CHEBI:49552"/>
        <dbReference type="ChEBI" id="CHEBI:456216"/>
        <dbReference type="EC" id="7.2.2.8"/>
    </reaction>
</comment>
<feature type="region of interest" description="Disordered" evidence="24">
    <location>
        <begin position="64"/>
        <end position="88"/>
    </location>
</feature>
<evidence type="ECO:0000256" key="13">
    <source>
        <dbReference type="ARBA" id="ARBA00022840"/>
    </source>
</evidence>
<keyword evidence="17" id="KW-0186">Copper</keyword>